<evidence type="ECO:0000259" key="2">
    <source>
        <dbReference type="Pfam" id="PF19830"/>
    </source>
</evidence>
<dbReference type="Pfam" id="PF19830">
    <property type="entry name" value="DUF6311"/>
    <property type="match status" value="1"/>
</dbReference>
<feature type="transmembrane region" description="Helical" evidence="1">
    <location>
        <begin position="355"/>
        <end position="373"/>
    </location>
</feature>
<feature type="transmembrane region" description="Helical" evidence="1">
    <location>
        <begin position="66"/>
        <end position="87"/>
    </location>
</feature>
<keyword evidence="1" id="KW-0472">Membrane</keyword>
<feature type="transmembrane region" description="Helical" evidence="1">
    <location>
        <begin position="285"/>
        <end position="305"/>
    </location>
</feature>
<dbReference type="OrthoDB" id="976311at2"/>
<evidence type="ECO:0000313" key="4">
    <source>
        <dbReference type="Proteomes" id="UP000305517"/>
    </source>
</evidence>
<proteinExistence type="predicted"/>
<sequence length="824" mass="91283">MPAGSPPATSGPAGTLVPRLPVLHPLRKNVPYWSLSSHVSSLRPTSVYLLARLLLLLATPSPYRRWLPHGITLLLSALVACLCYTPLLPINTRVVNVNGDAIKTVYSLVYYVQHGGGNYSNAMLYPYGEHINYYDLIPLVALLLRGIYLLVPMSPAAIIAGMNLALLLTLIGAPLVLFAVLRRLGLPAWVAIPAALVLVYLSPQQGRLTTHPSLFAPLVVPALWYGLMRMLEQPRQWRWPLAYVLVAVGAALMHTYFLLISGVLAGGSALALLLQDPLRTVRARLLPLLIGAVVPLGAFRIWLALTDHVADRPLNPYGTFVYTSRPSSIFLPSQGFWHNQIAAIHDWKLGPWEGFAYVGIPGVLVLLFSMWRFGQRLMRGQWQQLRRPMLPRPLRTALVAGVLALLLAMSFPFILPGGEALLIGPVKQFRALGRMAWLFYYVYTVYAVYYLYQLYRCLAWRHHTWAGAALLALSGLIWTSEAWENVRPVRDTLAQQTTAREYTADEYLRLLNYFGRQPTDFQAVLPLPWYCVGTDKLAIEAHGEVLRQSSRVMMNTGLPQAAVMMTRTSVGETLNLAQLLANPLLPRSLAAQLPSRKPFLLLVLRGAWLTPNEQSLLQRAKLLGEGWVANLYELPADSLVSSEPARALRQLAAAKGSMRRSADSLLWLNGSGTALYQSFDSLPANPGLFGRGALVAAGRPYDSFFTTVYEGAAPADTGRYEASIWIQATRAHGLGNFQAKTFDGQGQQQEHTYVNNALSTDIYHGWVRVAVPVHVRPDTRRLQLLVDNPDLAADELLIRPAGTDVFHHHGAVWLKNNFPLNSAR</sequence>
<evidence type="ECO:0000256" key="1">
    <source>
        <dbReference type="SAM" id="Phobius"/>
    </source>
</evidence>
<feature type="transmembrane region" description="Helical" evidence="1">
    <location>
        <begin position="214"/>
        <end position="231"/>
    </location>
</feature>
<keyword evidence="1" id="KW-0812">Transmembrane</keyword>
<feature type="transmembrane region" description="Helical" evidence="1">
    <location>
        <begin position="435"/>
        <end position="452"/>
    </location>
</feature>
<accession>A0A5R8WU18</accession>
<keyword evidence="4" id="KW-1185">Reference proteome</keyword>
<reference evidence="3 4" key="1">
    <citation type="submission" date="2019-05" db="EMBL/GenBank/DDBJ databases">
        <title>Hymenobacter edaphi sp. nov., isolated from abandoned arsenic-contaminated farmland soil.</title>
        <authorList>
            <person name="Nie L."/>
        </authorList>
    </citation>
    <scope>NUCLEOTIDE SEQUENCE [LARGE SCALE GENOMIC DNA]</scope>
    <source>
        <strain evidence="3 4">1-3-3-8</strain>
    </source>
</reference>
<feature type="transmembrane region" description="Helical" evidence="1">
    <location>
        <begin position="394"/>
        <end position="415"/>
    </location>
</feature>
<dbReference type="InterPro" id="IPR046278">
    <property type="entry name" value="DUF6311"/>
</dbReference>
<feature type="transmembrane region" description="Helical" evidence="1">
    <location>
        <begin position="131"/>
        <end position="151"/>
    </location>
</feature>
<feature type="domain" description="DUF6311" evidence="2">
    <location>
        <begin position="74"/>
        <end position="461"/>
    </location>
</feature>
<feature type="transmembrane region" description="Helical" evidence="1">
    <location>
        <begin position="158"/>
        <end position="180"/>
    </location>
</feature>
<feature type="transmembrane region" description="Helical" evidence="1">
    <location>
        <begin position="464"/>
        <end position="483"/>
    </location>
</feature>
<dbReference type="Proteomes" id="UP000305517">
    <property type="component" value="Unassembled WGS sequence"/>
</dbReference>
<comment type="caution">
    <text evidence="3">The sequence shown here is derived from an EMBL/GenBank/DDBJ whole genome shotgun (WGS) entry which is preliminary data.</text>
</comment>
<organism evidence="3 4">
    <name type="scientific">Hymenobacter jeollabukensis</name>
    <dbReference type="NCBI Taxonomy" id="2025313"/>
    <lineage>
        <taxon>Bacteria</taxon>
        <taxon>Pseudomonadati</taxon>
        <taxon>Bacteroidota</taxon>
        <taxon>Cytophagia</taxon>
        <taxon>Cytophagales</taxon>
        <taxon>Hymenobacteraceae</taxon>
        <taxon>Hymenobacter</taxon>
    </lineage>
</organism>
<keyword evidence="1" id="KW-1133">Transmembrane helix</keyword>
<protein>
    <recommendedName>
        <fullName evidence="2">DUF6311 domain-containing protein</fullName>
    </recommendedName>
</protein>
<feature type="transmembrane region" description="Helical" evidence="1">
    <location>
        <begin position="243"/>
        <end position="273"/>
    </location>
</feature>
<dbReference type="AlphaFoldDB" id="A0A5R8WU18"/>
<dbReference type="EMBL" id="VAJM01000002">
    <property type="protein sequence ID" value="TLM95259.1"/>
    <property type="molecule type" value="Genomic_DNA"/>
</dbReference>
<feature type="transmembrane region" description="Helical" evidence="1">
    <location>
        <begin position="186"/>
        <end position="202"/>
    </location>
</feature>
<gene>
    <name evidence="3" type="ORF">FDY95_05585</name>
</gene>
<evidence type="ECO:0000313" key="3">
    <source>
        <dbReference type="EMBL" id="TLM95259.1"/>
    </source>
</evidence>
<name>A0A5R8WU18_9BACT</name>
<dbReference type="RefSeq" id="WP_138075759.1">
    <property type="nucleotide sequence ID" value="NZ_VAJM01000002.1"/>
</dbReference>